<protein>
    <submittedName>
        <fullName evidence="1">Uncharacterized protein</fullName>
    </submittedName>
</protein>
<accession>A0AC61RG42</accession>
<keyword evidence="2" id="KW-1185">Reference proteome</keyword>
<reference evidence="1" key="1">
    <citation type="submission" date="2019-04" db="EMBL/GenBank/DDBJ databases">
        <title>Microbes associate with the intestines of laboratory mice.</title>
        <authorList>
            <person name="Navarre W."/>
            <person name="Wong E."/>
            <person name="Huang K."/>
            <person name="Tropini C."/>
            <person name="Ng K."/>
            <person name="Yu B."/>
        </authorList>
    </citation>
    <scope>NUCLEOTIDE SEQUENCE</scope>
    <source>
        <strain evidence="1">NM04_E33</strain>
    </source>
</reference>
<comment type="caution">
    <text evidence="1">The sequence shown here is derived from an EMBL/GenBank/DDBJ whole genome shotgun (WGS) entry which is preliminary data.</text>
</comment>
<dbReference type="Proteomes" id="UP000306319">
    <property type="component" value="Unassembled WGS sequence"/>
</dbReference>
<name>A0AC61RG42_9BACT</name>
<evidence type="ECO:0000313" key="2">
    <source>
        <dbReference type="Proteomes" id="UP000306319"/>
    </source>
</evidence>
<proteinExistence type="predicted"/>
<dbReference type="EMBL" id="SRYB01000022">
    <property type="protein sequence ID" value="TGY77653.1"/>
    <property type="molecule type" value="Genomic_DNA"/>
</dbReference>
<sequence length="225" mass="26978">MKICDMRQVLKEFLYVRPDLKTIGNIENGNHGFAIALLDGRYLKITNDSSEFSVCKTFVGKKNKFLCDVFELGNFYSQSQSRNYYWIVLEHLYKSEKQLWLNIAFKDFRHAWFSLFPSGINDYITWSDLWNIYKRQEHTKILRTRQLLYDYISNINDELPPFEMLSLNEINIRRERALFFFDFISKAYEELFISCPYGRIDLNEGNFMFNFEGEIKVLDMQTESE</sequence>
<organism evidence="1 2">
    <name type="scientific">Lepagella muris</name>
    <dbReference type="NCBI Taxonomy" id="3032870"/>
    <lineage>
        <taxon>Bacteria</taxon>
        <taxon>Pseudomonadati</taxon>
        <taxon>Bacteroidota</taxon>
        <taxon>Bacteroidia</taxon>
        <taxon>Bacteroidales</taxon>
        <taxon>Muribaculaceae</taxon>
        <taxon>Lepagella</taxon>
    </lineage>
</organism>
<evidence type="ECO:0000313" key="1">
    <source>
        <dbReference type="EMBL" id="TGY77653.1"/>
    </source>
</evidence>
<gene>
    <name evidence="1" type="ORF">E5331_13835</name>
</gene>